<reference evidence="2" key="1">
    <citation type="journal article" date="2023" name="Science">
        <title>Genome structures resolve the early diversification of teleost fishes.</title>
        <authorList>
            <person name="Parey E."/>
            <person name="Louis A."/>
            <person name="Montfort J."/>
            <person name="Bouchez O."/>
            <person name="Roques C."/>
            <person name="Iampietro C."/>
            <person name="Lluch J."/>
            <person name="Castinel A."/>
            <person name="Donnadieu C."/>
            <person name="Desvignes T."/>
            <person name="Floi Bucao C."/>
            <person name="Jouanno E."/>
            <person name="Wen M."/>
            <person name="Mejri S."/>
            <person name="Dirks R."/>
            <person name="Jansen H."/>
            <person name="Henkel C."/>
            <person name="Chen W.J."/>
            <person name="Zahm M."/>
            <person name="Cabau C."/>
            <person name="Klopp C."/>
            <person name="Thompson A.W."/>
            <person name="Robinson-Rechavi M."/>
            <person name="Braasch I."/>
            <person name="Lecointre G."/>
            <person name="Bobe J."/>
            <person name="Postlethwait J.H."/>
            <person name="Berthelot C."/>
            <person name="Roest Crollius H."/>
            <person name="Guiguen Y."/>
        </authorList>
    </citation>
    <scope>NUCLEOTIDE SEQUENCE</scope>
    <source>
        <strain evidence="2">NC1722</strain>
    </source>
</reference>
<protein>
    <submittedName>
        <fullName evidence="2">Uncharacterized protein</fullName>
    </submittedName>
</protein>
<dbReference type="EMBL" id="JAINUG010000064">
    <property type="protein sequence ID" value="KAJ8402368.1"/>
    <property type="molecule type" value="Genomic_DNA"/>
</dbReference>
<dbReference type="AlphaFoldDB" id="A0AAD7SH16"/>
<feature type="compositionally biased region" description="Low complexity" evidence="1">
    <location>
        <begin position="63"/>
        <end position="72"/>
    </location>
</feature>
<proteinExistence type="predicted"/>
<gene>
    <name evidence="2" type="ORF">AAFF_G00368570</name>
</gene>
<dbReference type="Proteomes" id="UP001221898">
    <property type="component" value="Unassembled WGS sequence"/>
</dbReference>
<sequence>MEVEEPATRSAAEPRRSPSAALTADLAEEVKIKDGGQRLAPRPGPVSQEEPPRVAKMTDLSWAPTPAAGTQTAPPPSQSKHTCIPPPRRHGTDSHITGVGLRRCGAFISLK</sequence>
<accession>A0AAD7SH16</accession>
<feature type="region of interest" description="Disordered" evidence="1">
    <location>
        <begin position="1"/>
        <end position="97"/>
    </location>
</feature>
<name>A0AAD7SH16_9TELE</name>
<evidence type="ECO:0000313" key="3">
    <source>
        <dbReference type="Proteomes" id="UP001221898"/>
    </source>
</evidence>
<evidence type="ECO:0000256" key="1">
    <source>
        <dbReference type="SAM" id="MobiDB-lite"/>
    </source>
</evidence>
<keyword evidence="3" id="KW-1185">Reference proteome</keyword>
<organism evidence="2 3">
    <name type="scientific">Aldrovandia affinis</name>
    <dbReference type="NCBI Taxonomy" id="143900"/>
    <lineage>
        <taxon>Eukaryota</taxon>
        <taxon>Metazoa</taxon>
        <taxon>Chordata</taxon>
        <taxon>Craniata</taxon>
        <taxon>Vertebrata</taxon>
        <taxon>Euteleostomi</taxon>
        <taxon>Actinopterygii</taxon>
        <taxon>Neopterygii</taxon>
        <taxon>Teleostei</taxon>
        <taxon>Notacanthiformes</taxon>
        <taxon>Halosauridae</taxon>
        <taxon>Aldrovandia</taxon>
    </lineage>
</organism>
<comment type="caution">
    <text evidence="2">The sequence shown here is derived from an EMBL/GenBank/DDBJ whole genome shotgun (WGS) entry which is preliminary data.</text>
</comment>
<evidence type="ECO:0000313" key="2">
    <source>
        <dbReference type="EMBL" id="KAJ8402368.1"/>
    </source>
</evidence>